<dbReference type="InterPro" id="IPR030386">
    <property type="entry name" value="G_GB1_RHD3_dom"/>
</dbReference>
<keyword evidence="1" id="KW-0547">Nucleotide-binding</keyword>
<comment type="similarity">
    <text evidence="3">Belongs to the TRAFAC class dynamin-like GTPase superfamily. GB1/RHD3 GTPase family.</text>
</comment>
<sequence>MQEFPEEPVPLITFSEDEDQLKVNDDAVSILKRIDGHVAVVAMAGLYRTGKSSMLNWLLGRHSGFRVGPTIERCTRGIWLWGRPQKHTMSNGEDVWVLILDTEGMGGLEASQQYDARIFSLATLLCSKLIYNSQGSVDEKAISGLSFIANLAKHIKVSSSEGGEDEDATQFHSFFPSFLWVVRDFTLELVDEDGDPISSSDYLERALADQPRTPANMERNRIRAMMKDFFRDRDCVTLVRPVHDEAKLQQVDQLPIEELRPEFQEQLSHVMQIVYGDSLQPKRLQGKPLNGSMFAGLLQAYVAAINSGGVPVITSAWEGVTASECRKAMSNAVEAFKKSLGALDLPMDEEDLTEAFKDAEEQALAQYRAAAIGDSVKKLETDLLKRMEEEKKACASNNAVQSKEMCDRLLQVLYAEQIQPKLTSNANDDEGGFADMQQFTREWQAFREAYLKKARGGAKLECLMIFADAKYTEAMRILLSRQEEGYEKKIRTLQGDVSKVKEELGSVGGREQIYKEQIEQMQVQSSQIMSEKARFEAESEAQRERIANLESMLQDEAATKQHVEIERESADLKLNSETKKREEVNDELARMRADYERVVQEKERQEMELNLLSEECQQLRKGQTCGCTIS</sequence>
<protein>
    <recommendedName>
        <fullName evidence="5">GB1/RHD3-type G domain-containing protein</fullName>
    </recommendedName>
</protein>
<evidence type="ECO:0000256" key="2">
    <source>
        <dbReference type="ARBA" id="ARBA00023134"/>
    </source>
</evidence>
<dbReference type="OrthoDB" id="2135133at2759"/>
<feature type="domain" description="GB1/RHD3-type G" evidence="5">
    <location>
        <begin position="35"/>
        <end position="279"/>
    </location>
</feature>
<evidence type="ECO:0000256" key="1">
    <source>
        <dbReference type="ARBA" id="ARBA00022741"/>
    </source>
</evidence>
<dbReference type="InterPro" id="IPR003191">
    <property type="entry name" value="Guanylate-bd/ATL_C"/>
</dbReference>
<dbReference type="CDD" id="cd01851">
    <property type="entry name" value="GBP"/>
    <property type="match status" value="1"/>
</dbReference>
<evidence type="ECO:0000256" key="3">
    <source>
        <dbReference type="PROSITE-ProRule" id="PRU01052"/>
    </source>
</evidence>
<evidence type="ECO:0000259" key="5">
    <source>
        <dbReference type="PROSITE" id="PS51715"/>
    </source>
</evidence>
<dbReference type="AlphaFoldDB" id="A0A8T1WU17"/>
<dbReference type="Pfam" id="PF02263">
    <property type="entry name" value="GBP"/>
    <property type="match status" value="1"/>
</dbReference>
<proteinExistence type="inferred from homology"/>
<evidence type="ECO:0000313" key="6">
    <source>
        <dbReference type="EMBL" id="KAG7396956.1"/>
    </source>
</evidence>
<reference evidence="6" key="1">
    <citation type="submission" date="2021-02" db="EMBL/GenBank/DDBJ databases">
        <authorList>
            <person name="Palmer J.M."/>
        </authorList>
    </citation>
    <scope>NUCLEOTIDE SEQUENCE</scope>
    <source>
        <strain evidence="6">SCRP23</strain>
    </source>
</reference>
<dbReference type="Pfam" id="PF02841">
    <property type="entry name" value="GBP_C"/>
    <property type="match status" value="1"/>
</dbReference>
<gene>
    <name evidence="6" type="ORF">PHYBOEH_001469</name>
</gene>
<organism evidence="6 7">
    <name type="scientific">Phytophthora boehmeriae</name>
    <dbReference type="NCBI Taxonomy" id="109152"/>
    <lineage>
        <taxon>Eukaryota</taxon>
        <taxon>Sar</taxon>
        <taxon>Stramenopiles</taxon>
        <taxon>Oomycota</taxon>
        <taxon>Peronosporomycetes</taxon>
        <taxon>Peronosporales</taxon>
        <taxon>Peronosporaceae</taxon>
        <taxon>Phytophthora</taxon>
    </lineage>
</organism>
<dbReference type="PANTHER" id="PTHR10751">
    <property type="entry name" value="GUANYLATE BINDING PROTEIN"/>
    <property type="match status" value="1"/>
</dbReference>
<dbReference type="InterPro" id="IPR015894">
    <property type="entry name" value="Guanylate-bd_N"/>
</dbReference>
<evidence type="ECO:0000313" key="7">
    <source>
        <dbReference type="Proteomes" id="UP000693981"/>
    </source>
</evidence>
<dbReference type="PROSITE" id="PS51715">
    <property type="entry name" value="G_GB1_RHD3"/>
    <property type="match status" value="1"/>
</dbReference>
<dbReference type="EMBL" id="JAGDFL010000131">
    <property type="protein sequence ID" value="KAG7396956.1"/>
    <property type="molecule type" value="Genomic_DNA"/>
</dbReference>
<dbReference type="FunFam" id="3.40.50.300:FF:001470">
    <property type="entry name" value="Interferon-induced guanylate-binding protein 1"/>
    <property type="match status" value="1"/>
</dbReference>
<dbReference type="Proteomes" id="UP000693981">
    <property type="component" value="Unassembled WGS sequence"/>
</dbReference>
<keyword evidence="2" id="KW-0342">GTP-binding</keyword>
<dbReference type="GO" id="GO:0005525">
    <property type="term" value="F:GTP binding"/>
    <property type="evidence" value="ECO:0007669"/>
    <property type="project" value="UniProtKB-KW"/>
</dbReference>
<name>A0A8T1WU17_9STRA</name>
<keyword evidence="4" id="KW-0175">Coiled coil</keyword>
<comment type="caution">
    <text evidence="6">The sequence shown here is derived from an EMBL/GenBank/DDBJ whole genome shotgun (WGS) entry which is preliminary data.</text>
</comment>
<keyword evidence="7" id="KW-1185">Reference proteome</keyword>
<feature type="coiled-coil region" evidence="4">
    <location>
        <begin position="483"/>
        <end position="622"/>
    </location>
</feature>
<dbReference type="GO" id="GO:0003924">
    <property type="term" value="F:GTPase activity"/>
    <property type="evidence" value="ECO:0007669"/>
    <property type="project" value="InterPro"/>
</dbReference>
<accession>A0A8T1WU17</accession>
<evidence type="ECO:0000256" key="4">
    <source>
        <dbReference type="SAM" id="Coils"/>
    </source>
</evidence>